<dbReference type="InterPro" id="IPR036514">
    <property type="entry name" value="SGNH_hydro_sf"/>
</dbReference>
<dbReference type="Pfam" id="PF08885">
    <property type="entry name" value="GSCFA"/>
    <property type="match status" value="1"/>
</dbReference>
<reference evidence="2 3" key="1">
    <citation type="submission" date="2019-09" db="EMBL/GenBank/DDBJ databases">
        <title>Genome sequence and assembly of Taibaiella sp.</title>
        <authorList>
            <person name="Chhetri G."/>
        </authorList>
    </citation>
    <scope>NUCLEOTIDE SEQUENCE [LARGE SCALE GENOMIC DNA]</scope>
    <source>
        <strain evidence="2 3">KVB11</strain>
    </source>
</reference>
<proteinExistence type="predicted"/>
<sequence>MQFQLSFNIKRSLSDICHSDAVMLCGSCFTENIGSKMSGAKMNICMNPQGILFNPMSIANCLEACMDNKEYNANELFQHNEIWNHWDFHSRFSGTDKDVVLSEMNRSIKKGNNFLKQADWLIITFGSSYQYFLSASNDIIGVGNCHKAPGNWFEKRMLDIDEMQQRWQQTLDKLKVFNPNLKIIFTISPVRHYRDGLAENNLSKARLFELIYRLADKKEHLQYFPAFEIVNDVLRDYRFFEQDMVHPNHQATQFVWEQFVKTYFNDTDINLSRQIEDIITALNHRPRFKETSAHQRFQEGVKQKIVSLKGKFPYLNFDEEMHQMQY</sequence>
<dbReference type="AlphaFoldDB" id="A0A5M6CFY2"/>
<keyword evidence="3" id="KW-1185">Reference proteome</keyword>
<organism evidence="2 3">
    <name type="scientific">Taibaiella lutea</name>
    <dbReference type="NCBI Taxonomy" id="2608001"/>
    <lineage>
        <taxon>Bacteria</taxon>
        <taxon>Pseudomonadati</taxon>
        <taxon>Bacteroidota</taxon>
        <taxon>Chitinophagia</taxon>
        <taxon>Chitinophagales</taxon>
        <taxon>Chitinophagaceae</taxon>
        <taxon>Taibaiella</taxon>
    </lineage>
</organism>
<evidence type="ECO:0000313" key="2">
    <source>
        <dbReference type="EMBL" id="KAA5532355.1"/>
    </source>
</evidence>
<comment type="caution">
    <text evidence="2">The sequence shown here is derived from an EMBL/GenBank/DDBJ whole genome shotgun (WGS) entry which is preliminary data.</text>
</comment>
<dbReference type="Gene3D" id="3.40.50.1110">
    <property type="entry name" value="SGNH hydrolase"/>
    <property type="match status" value="1"/>
</dbReference>
<protein>
    <submittedName>
        <fullName evidence="2">GSCFA domain-containing protein</fullName>
    </submittedName>
</protein>
<feature type="domain" description="GSCFA" evidence="1">
    <location>
        <begin position="22"/>
        <end position="259"/>
    </location>
</feature>
<dbReference type="InterPro" id="IPR014982">
    <property type="entry name" value="GSCFA"/>
</dbReference>
<accession>A0A5M6CFY2</accession>
<dbReference type="Proteomes" id="UP000323632">
    <property type="component" value="Unassembled WGS sequence"/>
</dbReference>
<dbReference type="GO" id="GO:0016788">
    <property type="term" value="F:hydrolase activity, acting on ester bonds"/>
    <property type="evidence" value="ECO:0007669"/>
    <property type="project" value="UniProtKB-ARBA"/>
</dbReference>
<name>A0A5M6CFY2_9BACT</name>
<dbReference type="SUPFAM" id="SSF52266">
    <property type="entry name" value="SGNH hydrolase"/>
    <property type="match status" value="1"/>
</dbReference>
<gene>
    <name evidence="2" type="ORF">F0919_16305</name>
</gene>
<evidence type="ECO:0000259" key="1">
    <source>
        <dbReference type="Pfam" id="PF08885"/>
    </source>
</evidence>
<dbReference type="EMBL" id="VWSH01000004">
    <property type="protein sequence ID" value="KAA5532355.1"/>
    <property type="molecule type" value="Genomic_DNA"/>
</dbReference>
<evidence type="ECO:0000313" key="3">
    <source>
        <dbReference type="Proteomes" id="UP000323632"/>
    </source>
</evidence>